<comment type="subcellular location">
    <subcellularLocation>
        <location evidence="1">Secreted</location>
        <location evidence="1">Extracellular space</location>
    </subcellularLocation>
</comment>
<evidence type="ECO:0000313" key="14">
    <source>
        <dbReference type="Proteomes" id="UP000824540"/>
    </source>
</evidence>
<evidence type="ECO:0000313" key="13">
    <source>
        <dbReference type="EMBL" id="KAG9350619.1"/>
    </source>
</evidence>
<evidence type="ECO:0000256" key="1">
    <source>
        <dbReference type="ARBA" id="ARBA00004239"/>
    </source>
</evidence>
<evidence type="ECO:0000256" key="5">
    <source>
        <dbReference type="ARBA" id="ARBA00022825"/>
    </source>
</evidence>
<accession>A0A8T2PEI5</accession>
<dbReference type="PANTHER" id="PTHR24271">
    <property type="entry name" value="KALLIKREIN-RELATED"/>
    <property type="match status" value="1"/>
</dbReference>
<dbReference type="EMBL" id="JAFBMS010000007">
    <property type="protein sequence ID" value="KAG9350619.1"/>
    <property type="molecule type" value="Genomic_DNA"/>
</dbReference>
<dbReference type="GO" id="GO:0004252">
    <property type="term" value="F:serine-type endopeptidase activity"/>
    <property type="evidence" value="ECO:0007669"/>
    <property type="project" value="UniProtKB-EC"/>
</dbReference>
<feature type="chain" id="PRO_5035747280" description="trypsin" evidence="11">
    <location>
        <begin position="20"/>
        <end position="249"/>
    </location>
</feature>
<evidence type="ECO:0000256" key="3">
    <source>
        <dbReference type="ARBA" id="ARBA00022729"/>
    </source>
</evidence>
<dbReference type="InterPro" id="IPR043504">
    <property type="entry name" value="Peptidase_S1_PA_chymotrypsin"/>
</dbReference>
<evidence type="ECO:0000256" key="7">
    <source>
        <dbReference type="ARBA" id="ARBA00023157"/>
    </source>
</evidence>
<name>A0A8T2PEI5_9TELE</name>
<keyword evidence="5 10" id="KW-0720">Serine protease</keyword>
<dbReference type="PROSITE" id="PS00135">
    <property type="entry name" value="TRYPSIN_SER"/>
    <property type="match status" value="1"/>
</dbReference>
<keyword evidence="6" id="KW-0865">Zymogen</keyword>
<dbReference type="GO" id="GO:0005576">
    <property type="term" value="C:extracellular region"/>
    <property type="evidence" value="ECO:0007669"/>
    <property type="project" value="UniProtKB-SubCell"/>
</dbReference>
<keyword evidence="14" id="KW-1185">Reference proteome</keyword>
<evidence type="ECO:0000256" key="6">
    <source>
        <dbReference type="ARBA" id="ARBA00023145"/>
    </source>
</evidence>
<evidence type="ECO:0000256" key="10">
    <source>
        <dbReference type="RuleBase" id="RU363034"/>
    </source>
</evidence>
<dbReference type="GO" id="GO:0006508">
    <property type="term" value="P:proteolysis"/>
    <property type="evidence" value="ECO:0007669"/>
    <property type="project" value="UniProtKB-KW"/>
</dbReference>
<keyword evidence="2 10" id="KW-0645">Protease</keyword>
<dbReference type="PRINTS" id="PR00722">
    <property type="entry name" value="CHYMOTRYPSIN"/>
</dbReference>
<evidence type="ECO:0000256" key="9">
    <source>
        <dbReference type="ARBA" id="ARBA00038868"/>
    </source>
</evidence>
<organism evidence="13 14">
    <name type="scientific">Albula glossodonta</name>
    <name type="common">roundjaw bonefish</name>
    <dbReference type="NCBI Taxonomy" id="121402"/>
    <lineage>
        <taxon>Eukaryota</taxon>
        <taxon>Metazoa</taxon>
        <taxon>Chordata</taxon>
        <taxon>Craniata</taxon>
        <taxon>Vertebrata</taxon>
        <taxon>Euteleostomi</taxon>
        <taxon>Actinopterygii</taxon>
        <taxon>Neopterygii</taxon>
        <taxon>Teleostei</taxon>
        <taxon>Albuliformes</taxon>
        <taxon>Albulidae</taxon>
        <taxon>Albula</taxon>
    </lineage>
</organism>
<dbReference type="EC" id="3.4.21.4" evidence="9"/>
<dbReference type="CDD" id="cd00190">
    <property type="entry name" value="Tryp_SPc"/>
    <property type="match status" value="1"/>
</dbReference>
<evidence type="ECO:0000256" key="4">
    <source>
        <dbReference type="ARBA" id="ARBA00022801"/>
    </source>
</evidence>
<evidence type="ECO:0000259" key="12">
    <source>
        <dbReference type="PROSITE" id="PS50240"/>
    </source>
</evidence>
<keyword evidence="4 10" id="KW-0378">Hydrolase</keyword>
<comment type="catalytic activity">
    <reaction evidence="8">
        <text>Preferential cleavage: Arg-|-Xaa, Lys-|-Xaa.</text>
        <dbReference type="EC" id="3.4.21.4"/>
    </reaction>
</comment>
<comment type="caution">
    <text evidence="13">The sequence shown here is derived from an EMBL/GenBank/DDBJ whole genome shotgun (WGS) entry which is preliminary data.</text>
</comment>
<dbReference type="InterPro" id="IPR033116">
    <property type="entry name" value="TRYPSIN_SER"/>
</dbReference>
<dbReference type="InterPro" id="IPR018114">
    <property type="entry name" value="TRYPSIN_HIS"/>
</dbReference>
<dbReference type="PROSITE" id="PS00134">
    <property type="entry name" value="TRYPSIN_HIS"/>
    <property type="match status" value="1"/>
</dbReference>
<gene>
    <name evidence="13" type="ORF">JZ751_024508</name>
</gene>
<keyword evidence="3 11" id="KW-0732">Signal</keyword>
<dbReference type="FunFam" id="2.40.10.10:FF:000005">
    <property type="entry name" value="Serine protease 37"/>
    <property type="match status" value="1"/>
</dbReference>
<evidence type="ECO:0000256" key="8">
    <source>
        <dbReference type="ARBA" id="ARBA00036320"/>
    </source>
</evidence>
<feature type="domain" description="Peptidase S1" evidence="12">
    <location>
        <begin position="26"/>
        <end position="248"/>
    </location>
</feature>
<dbReference type="PANTHER" id="PTHR24271:SF81">
    <property type="entry name" value="GRANZYME B"/>
    <property type="match status" value="1"/>
</dbReference>
<dbReference type="InterPro" id="IPR001314">
    <property type="entry name" value="Peptidase_S1A"/>
</dbReference>
<feature type="signal peptide" evidence="11">
    <location>
        <begin position="1"/>
        <end position="19"/>
    </location>
</feature>
<dbReference type="SUPFAM" id="SSF50494">
    <property type="entry name" value="Trypsin-like serine proteases"/>
    <property type="match status" value="1"/>
</dbReference>
<reference evidence="13" key="1">
    <citation type="thesis" date="2021" institute="BYU ScholarsArchive" country="Provo, UT, USA">
        <title>Applications of and Algorithms for Genome Assembly and Genomic Analyses with an Emphasis on Marine Teleosts.</title>
        <authorList>
            <person name="Pickett B.D."/>
        </authorList>
    </citation>
    <scope>NUCLEOTIDE SEQUENCE</scope>
    <source>
        <strain evidence="13">HI-2016</strain>
    </source>
</reference>
<dbReference type="AlphaFoldDB" id="A0A8T2PEI5"/>
<dbReference type="Pfam" id="PF00089">
    <property type="entry name" value="Trypsin"/>
    <property type="match status" value="1"/>
</dbReference>
<dbReference type="OrthoDB" id="5565075at2759"/>
<dbReference type="PROSITE" id="PS50240">
    <property type="entry name" value="TRYPSIN_DOM"/>
    <property type="match status" value="1"/>
</dbReference>
<dbReference type="InterPro" id="IPR001254">
    <property type="entry name" value="Trypsin_dom"/>
</dbReference>
<protein>
    <recommendedName>
        <fullName evidence="9">trypsin</fullName>
        <ecNumber evidence="9">3.4.21.4</ecNumber>
    </recommendedName>
</protein>
<dbReference type="Gene3D" id="2.40.10.10">
    <property type="entry name" value="Trypsin-like serine proteases"/>
    <property type="match status" value="2"/>
</dbReference>
<keyword evidence="7" id="KW-1015">Disulfide bond</keyword>
<evidence type="ECO:0000256" key="11">
    <source>
        <dbReference type="SAM" id="SignalP"/>
    </source>
</evidence>
<sequence>MGKHLLFSMLFLLPLLTEASKVASGIIGGHEAKPHSRPYMAYLSTLVQDNKRQICGGVLLREDFVMTAAHCKKSSTEVWLGVHDVTKTDNVEKIRVKTAIPHPDYNFSSKSMEHDIMLLQLETNATLNSIVKTIALPGSQNKKVPVKCTVAGWGLMGIDPNSNAPNELRETDVTIENSHHCPKDDLCHLGHNGPGKGDSGGPLVCEDEHEPVASGVVSALKQRRTTNEVLFMYTDVSYYLPWIRKHVGN</sequence>
<evidence type="ECO:0000256" key="2">
    <source>
        <dbReference type="ARBA" id="ARBA00022670"/>
    </source>
</evidence>
<dbReference type="Proteomes" id="UP000824540">
    <property type="component" value="Unassembled WGS sequence"/>
</dbReference>
<dbReference type="InterPro" id="IPR009003">
    <property type="entry name" value="Peptidase_S1_PA"/>
</dbReference>
<proteinExistence type="predicted"/>
<dbReference type="SMART" id="SM00020">
    <property type="entry name" value="Tryp_SPc"/>
    <property type="match status" value="1"/>
</dbReference>